<accession>A0AAN8EC29</accession>
<dbReference type="Proteomes" id="UP001316803">
    <property type="component" value="Unassembled WGS sequence"/>
</dbReference>
<comment type="caution">
    <text evidence="1">The sequence shown here is derived from an EMBL/GenBank/DDBJ whole genome shotgun (WGS) entry which is preliminary data.</text>
</comment>
<gene>
    <name evidence="1" type="ORF">OHC33_011216</name>
</gene>
<protein>
    <submittedName>
        <fullName evidence="1">Uncharacterized protein</fullName>
    </submittedName>
</protein>
<evidence type="ECO:0000313" key="2">
    <source>
        <dbReference type="Proteomes" id="UP001316803"/>
    </source>
</evidence>
<proteinExistence type="predicted"/>
<evidence type="ECO:0000313" key="1">
    <source>
        <dbReference type="EMBL" id="KAK5947753.1"/>
    </source>
</evidence>
<dbReference type="EMBL" id="JAKLMC020000072">
    <property type="protein sequence ID" value="KAK5947753.1"/>
    <property type="molecule type" value="Genomic_DNA"/>
</dbReference>
<dbReference type="AlphaFoldDB" id="A0AAN8EC29"/>
<reference evidence="1 2" key="1">
    <citation type="submission" date="2022-12" db="EMBL/GenBank/DDBJ databases">
        <title>Genomic features and morphological characterization of a novel Knufia sp. strain isolated from spacecraft assembly facility.</title>
        <authorList>
            <person name="Teixeira M."/>
            <person name="Chander A.M."/>
            <person name="Stajich J.E."/>
            <person name="Venkateswaran K."/>
        </authorList>
    </citation>
    <scope>NUCLEOTIDE SEQUENCE [LARGE SCALE GENOMIC DNA]</scope>
    <source>
        <strain evidence="1 2">FJI-L2-BK-P2</strain>
    </source>
</reference>
<sequence>MAKTTPLTISALRECIAHFADEDSIETLWQDENGQKVLKQVSLLVRREESRNGQASLSPRVRALRAITAVGEIDPPSDEDMLSWSRHHASFWTIRLNFGERHEVDMRHEALGSRLRMISHLDSLNKSLRVRRRFLCLFLYDFAKMVHPNAERLGAATIRSVVAQLHLCGMEDVDTVQLKAFIAIGRRLDELHRLAGTGALFCLPKEADDGTRLEQLGELVPDLAQWLLDTGLEQWSQAHGADSLGDDARKSMIESVALTAPLDAGGGNCGSVSSLDFMFVQ</sequence>
<name>A0AAN8EC29_9EURO</name>
<keyword evidence="2" id="KW-1185">Reference proteome</keyword>
<organism evidence="1 2">
    <name type="scientific">Knufia fluminis</name>
    <dbReference type="NCBI Taxonomy" id="191047"/>
    <lineage>
        <taxon>Eukaryota</taxon>
        <taxon>Fungi</taxon>
        <taxon>Dikarya</taxon>
        <taxon>Ascomycota</taxon>
        <taxon>Pezizomycotina</taxon>
        <taxon>Eurotiomycetes</taxon>
        <taxon>Chaetothyriomycetidae</taxon>
        <taxon>Chaetothyriales</taxon>
        <taxon>Trichomeriaceae</taxon>
        <taxon>Knufia</taxon>
    </lineage>
</organism>